<dbReference type="Proteomes" id="UP000237923">
    <property type="component" value="Unassembled WGS sequence"/>
</dbReference>
<sequence length="165" mass="18546">MRALSIPPEKLLTMIIGQPITLDISYAGQLLLASTAHQQPNLPSEMAGALAEVSDTGQVKFITLVHPFTVINRDELFDINESNIHREPYNWFGPQALVIEKKMQDFINSYDGPVTEDGAIPRQYIPDNIAEPIILSDKYWQDYASFVNDPDGSFAKQIKPIFKII</sequence>
<name>A0A2N9KAN0_9LACO</name>
<reference evidence="1 4" key="2">
    <citation type="submission" date="2018-02" db="EMBL/GenBank/DDBJ databases">
        <authorList>
            <person name="Rodrigo-Torres L."/>
            <person name="Arahal R. D."/>
            <person name="Lucena T."/>
        </authorList>
    </citation>
    <scope>NUCLEOTIDE SEQUENCE [LARGE SCALE GENOMIC DNA]</scope>
    <source>
        <strain evidence="1 4">CECT 8486</strain>
    </source>
</reference>
<evidence type="ECO:0000313" key="4">
    <source>
        <dbReference type="Proteomes" id="UP000239237"/>
    </source>
</evidence>
<protein>
    <submittedName>
        <fullName evidence="2">Uncharacterized protein</fullName>
    </submittedName>
</protein>
<keyword evidence="4" id="KW-1185">Reference proteome</keyword>
<proteinExistence type="predicted"/>
<dbReference type="AlphaFoldDB" id="A0A2N9KAN0"/>
<evidence type="ECO:0000313" key="1">
    <source>
        <dbReference type="EMBL" id="SPD91856.1"/>
    </source>
</evidence>
<reference evidence="2 3" key="1">
    <citation type="submission" date="2018-02" db="EMBL/GenBank/DDBJ databases">
        <authorList>
            <person name="Cohen D.B."/>
            <person name="Kent A.D."/>
        </authorList>
    </citation>
    <scope>NUCLEOTIDE SEQUENCE [LARGE SCALE GENOMIC DNA]</scope>
    <source>
        <strain evidence="2 3">CECT 9216</strain>
    </source>
</reference>
<dbReference type="KEGG" id="lsu:A6B45_03300"/>
<dbReference type="RefSeq" id="WP_072613339.1">
    <property type="nucleotide sequence ID" value="NZ_CP015247.1"/>
</dbReference>
<gene>
    <name evidence="1" type="ORF">LES8486_00843</name>
    <name evidence="2" type="ORF">LES9216_00990</name>
</gene>
<evidence type="ECO:0000313" key="2">
    <source>
        <dbReference type="EMBL" id="SPE07135.1"/>
    </source>
</evidence>
<accession>A0A2N9KAN0</accession>
<dbReference type="EMBL" id="OKQR01000001">
    <property type="protein sequence ID" value="SPD91856.1"/>
    <property type="molecule type" value="Genomic_DNA"/>
</dbReference>
<evidence type="ECO:0000313" key="3">
    <source>
        <dbReference type="Proteomes" id="UP000237923"/>
    </source>
</evidence>
<dbReference type="GeneID" id="99673803"/>
<dbReference type="EMBL" id="OKQU01000001">
    <property type="protein sequence ID" value="SPE07135.1"/>
    <property type="molecule type" value="Genomic_DNA"/>
</dbReference>
<organism evidence="2 3">
    <name type="scientific">Leuconostoc suionicum</name>
    <dbReference type="NCBI Taxonomy" id="1511761"/>
    <lineage>
        <taxon>Bacteria</taxon>
        <taxon>Bacillati</taxon>
        <taxon>Bacillota</taxon>
        <taxon>Bacilli</taxon>
        <taxon>Lactobacillales</taxon>
        <taxon>Lactobacillaceae</taxon>
        <taxon>Leuconostoc</taxon>
    </lineage>
</organism>
<dbReference type="Proteomes" id="UP000239237">
    <property type="component" value="Unassembled WGS sequence"/>
</dbReference>